<keyword evidence="5" id="KW-0949">S-adenosyl-L-methionine</keyword>
<dbReference type="Gene3D" id="3.40.50.150">
    <property type="entry name" value="Vaccinia Virus protein VP39"/>
    <property type="match status" value="1"/>
</dbReference>
<proteinExistence type="inferred from homology"/>
<organism evidence="8 9">
    <name type="scientific">Bursaphelenchus okinawaensis</name>
    <dbReference type="NCBI Taxonomy" id="465554"/>
    <lineage>
        <taxon>Eukaryota</taxon>
        <taxon>Metazoa</taxon>
        <taxon>Ecdysozoa</taxon>
        <taxon>Nematoda</taxon>
        <taxon>Chromadorea</taxon>
        <taxon>Rhabditida</taxon>
        <taxon>Tylenchina</taxon>
        <taxon>Tylenchomorpha</taxon>
        <taxon>Aphelenchoidea</taxon>
        <taxon>Aphelenchoididae</taxon>
        <taxon>Bursaphelenchus</taxon>
    </lineage>
</organism>
<evidence type="ECO:0000256" key="1">
    <source>
        <dbReference type="ARBA" id="ARBA00009258"/>
    </source>
</evidence>
<dbReference type="EMBL" id="CAJFDH010000001">
    <property type="protein sequence ID" value="CAD5206090.1"/>
    <property type="molecule type" value="Genomic_DNA"/>
</dbReference>
<keyword evidence="9" id="KW-1185">Reference proteome</keyword>
<protein>
    <recommendedName>
        <fullName evidence="6">rRNA methyltransferase 2, mitochondrial</fullName>
    </recommendedName>
</protein>
<dbReference type="GO" id="GO:0005739">
    <property type="term" value="C:mitochondrion"/>
    <property type="evidence" value="ECO:0007669"/>
    <property type="project" value="TreeGrafter"/>
</dbReference>
<dbReference type="EMBL" id="CAJFCW020000001">
    <property type="protein sequence ID" value="CAG9080464.1"/>
    <property type="molecule type" value="Genomic_DNA"/>
</dbReference>
<sequence length="151" mass="16983">MQEKLKIFRRGYVLGVDLQAMQPLGGVDFLSKADIQNPAVQRAISQRLKDRPVDCIISDMAPSPTGSRTIDHERIIGLCHTVLKLISDDNETKLKTSDNLAFLCKIWDGHLKKQFTNDVESLFGNCRVVKPDASRSDSAEFYVFARKSVRS</sequence>
<evidence type="ECO:0000256" key="5">
    <source>
        <dbReference type="ARBA" id="ARBA00022691"/>
    </source>
</evidence>
<dbReference type="SUPFAM" id="SSF53335">
    <property type="entry name" value="S-adenosyl-L-methionine-dependent methyltransferases"/>
    <property type="match status" value="1"/>
</dbReference>
<dbReference type="PANTHER" id="PTHR10920:SF18">
    <property type="entry name" value="RRNA METHYLTRANSFERASE 2, MITOCHONDRIAL"/>
    <property type="match status" value="1"/>
</dbReference>
<keyword evidence="4" id="KW-0808">Transferase</keyword>
<evidence type="ECO:0000256" key="3">
    <source>
        <dbReference type="ARBA" id="ARBA00022603"/>
    </source>
</evidence>
<evidence type="ECO:0000256" key="4">
    <source>
        <dbReference type="ARBA" id="ARBA00022679"/>
    </source>
</evidence>
<keyword evidence="2" id="KW-0698">rRNA processing</keyword>
<evidence type="ECO:0000256" key="6">
    <source>
        <dbReference type="ARBA" id="ARBA00041184"/>
    </source>
</evidence>
<dbReference type="PANTHER" id="PTHR10920">
    <property type="entry name" value="RIBOSOMAL RNA METHYLTRANSFERASE"/>
    <property type="match status" value="1"/>
</dbReference>
<evidence type="ECO:0000313" key="9">
    <source>
        <dbReference type="Proteomes" id="UP000614601"/>
    </source>
</evidence>
<evidence type="ECO:0000313" key="8">
    <source>
        <dbReference type="EMBL" id="CAD5206090.1"/>
    </source>
</evidence>
<comment type="caution">
    <text evidence="8">The sequence shown here is derived from an EMBL/GenBank/DDBJ whole genome shotgun (WGS) entry which is preliminary data.</text>
</comment>
<dbReference type="AlphaFoldDB" id="A0A811JRN2"/>
<dbReference type="InterPro" id="IPR002877">
    <property type="entry name" value="RNA_MeTrfase_FtsJ_dom"/>
</dbReference>
<dbReference type="GO" id="GO:0008650">
    <property type="term" value="F:rRNA (uridine-2'-O-)-methyltransferase activity"/>
    <property type="evidence" value="ECO:0007669"/>
    <property type="project" value="TreeGrafter"/>
</dbReference>
<keyword evidence="3" id="KW-0489">Methyltransferase</keyword>
<accession>A0A811JRN2</accession>
<dbReference type="Proteomes" id="UP000614601">
    <property type="component" value="Unassembled WGS sequence"/>
</dbReference>
<comment type="similarity">
    <text evidence="1">Belongs to the class I-like SAM-binding methyltransferase superfamily. RNA methyltransferase RlmE family.</text>
</comment>
<name>A0A811JRN2_9BILA</name>
<feature type="domain" description="Ribosomal RNA methyltransferase FtsJ" evidence="7">
    <location>
        <begin position="10"/>
        <end position="147"/>
    </location>
</feature>
<dbReference type="OrthoDB" id="20105at2759"/>
<dbReference type="InterPro" id="IPR029063">
    <property type="entry name" value="SAM-dependent_MTases_sf"/>
</dbReference>
<evidence type="ECO:0000259" key="7">
    <source>
        <dbReference type="Pfam" id="PF01728"/>
    </source>
</evidence>
<dbReference type="Proteomes" id="UP000783686">
    <property type="component" value="Unassembled WGS sequence"/>
</dbReference>
<dbReference type="InterPro" id="IPR050082">
    <property type="entry name" value="RNA_methyltr_RlmE"/>
</dbReference>
<dbReference type="Pfam" id="PF01728">
    <property type="entry name" value="FtsJ"/>
    <property type="match status" value="1"/>
</dbReference>
<evidence type="ECO:0000256" key="2">
    <source>
        <dbReference type="ARBA" id="ARBA00022552"/>
    </source>
</evidence>
<gene>
    <name evidence="8" type="ORF">BOKJ2_LOCUS774</name>
</gene>
<reference evidence="8" key="1">
    <citation type="submission" date="2020-09" db="EMBL/GenBank/DDBJ databases">
        <authorList>
            <person name="Kikuchi T."/>
        </authorList>
    </citation>
    <scope>NUCLEOTIDE SEQUENCE</scope>
    <source>
        <strain evidence="8">SH1</strain>
    </source>
</reference>